<dbReference type="InterPro" id="IPR001611">
    <property type="entry name" value="Leu-rich_rpt"/>
</dbReference>
<protein>
    <submittedName>
        <fullName evidence="4">Uncharacterized protein</fullName>
    </submittedName>
</protein>
<dbReference type="PANTHER" id="PTHR24373:SF370">
    <property type="entry name" value="FISH-LIPS, ISOFORM E"/>
    <property type="match status" value="1"/>
</dbReference>
<evidence type="ECO:0000256" key="2">
    <source>
        <dbReference type="ARBA" id="ARBA00022729"/>
    </source>
</evidence>
<evidence type="ECO:0000256" key="3">
    <source>
        <dbReference type="ARBA" id="ARBA00022737"/>
    </source>
</evidence>
<dbReference type="EMBL" id="HACG01021014">
    <property type="protein sequence ID" value="CEK67879.1"/>
    <property type="molecule type" value="Transcribed_RNA"/>
</dbReference>
<keyword evidence="3" id="KW-0677">Repeat</keyword>
<dbReference type="InterPro" id="IPR032675">
    <property type="entry name" value="LRR_dom_sf"/>
</dbReference>
<gene>
    <name evidence="4" type="primary">ORF64278</name>
</gene>
<evidence type="ECO:0000313" key="4">
    <source>
        <dbReference type="EMBL" id="CEK67879.1"/>
    </source>
</evidence>
<dbReference type="SUPFAM" id="SSF52058">
    <property type="entry name" value="L domain-like"/>
    <property type="match status" value="1"/>
</dbReference>
<dbReference type="GO" id="GO:0031012">
    <property type="term" value="C:extracellular matrix"/>
    <property type="evidence" value="ECO:0007669"/>
    <property type="project" value="TreeGrafter"/>
</dbReference>
<evidence type="ECO:0000256" key="1">
    <source>
        <dbReference type="ARBA" id="ARBA00022614"/>
    </source>
</evidence>
<reference evidence="4" key="1">
    <citation type="submission" date="2014-12" db="EMBL/GenBank/DDBJ databases">
        <title>Insight into the proteome of Arion vulgaris.</title>
        <authorList>
            <person name="Aradska J."/>
            <person name="Bulat T."/>
            <person name="Smidak R."/>
            <person name="Sarate P."/>
            <person name="Gangsoo J."/>
            <person name="Sialana F."/>
            <person name="Bilban M."/>
            <person name="Lubec G."/>
        </authorList>
    </citation>
    <scope>NUCLEOTIDE SEQUENCE</scope>
    <source>
        <tissue evidence="4">Skin</tissue>
    </source>
</reference>
<proteinExistence type="predicted"/>
<keyword evidence="2" id="KW-0732">Signal</keyword>
<dbReference type="Pfam" id="PF00560">
    <property type="entry name" value="LRR_1"/>
    <property type="match status" value="2"/>
</dbReference>
<dbReference type="Gene3D" id="3.80.10.10">
    <property type="entry name" value="Ribonuclease Inhibitor"/>
    <property type="match status" value="1"/>
</dbReference>
<dbReference type="SMART" id="SM00369">
    <property type="entry name" value="LRR_TYP"/>
    <property type="match status" value="4"/>
</dbReference>
<feature type="non-terminal residue" evidence="4">
    <location>
        <position position="1"/>
    </location>
</feature>
<dbReference type="InterPro" id="IPR003591">
    <property type="entry name" value="Leu-rich_rpt_typical-subtyp"/>
</dbReference>
<dbReference type="InterPro" id="IPR050328">
    <property type="entry name" value="Dev_Immune_Receptor"/>
</dbReference>
<accession>A0A0B6ZH22</accession>
<organism evidence="4">
    <name type="scientific">Arion vulgaris</name>
    <dbReference type="NCBI Taxonomy" id="1028688"/>
    <lineage>
        <taxon>Eukaryota</taxon>
        <taxon>Metazoa</taxon>
        <taxon>Spiralia</taxon>
        <taxon>Lophotrochozoa</taxon>
        <taxon>Mollusca</taxon>
        <taxon>Gastropoda</taxon>
        <taxon>Heterobranchia</taxon>
        <taxon>Euthyneura</taxon>
        <taxon>Panpulmonata</taxon>
        <taxon>Eupulmonata</taxon>
        <taxon>Stylommatophora</taxon>
        <taxon>Helicina</taxon>
        <taxon>Arionoidea</taxon>
        <taxon>Arionidae</taxon>
        <taxon>Arion</taxon>
    </lineage>
</organism>
<dbReference type="Pfam" id="PF13855">
    <property type="entry name" value="LRR_8"/>
    <property type="match status" value="1"/>
</dbReference>
<feature type="non-terminal residue" evidence="4">
    <location>
        <position position="133"/>
    </location>
</feature>
<sequence length="133" mass="14775">SLWDGGLQSLGQLRALVFEHCRFKRIPKNGFRGLSSLTQLVIRDAAISDLDPGLLTYLPQLDILEISHSSLTYLFPVCTAGYLRVLNISNNHLQSLENAGLHCTDDSVSRLETLDVNNNNISVIPEWLDTSLP</sequence>
<keyword evidence="1" id="KW-0433">Leucine-rich repeat</keyword>
<dbReference type="PANTHER" id="PTHR24373">
    <property type="entry name" value="SLIT RELATED LEUCINE-RICH REPEAT NEURONAL PROTEIN"/>
    <property type="match status" value="1"/>
</dbReference>
<dbReference type="AlphaFoldDB" id="A0A0B6ZH22"/>
<dbReference type="PROSITE" id="PS51450">
    <property type="entry name" value="LRR"/>
    <property type="match status" value="2"/>
</dbReference>
<name>A0A0B6ZH22_9EUPU</name>
<dbReference type="GO" id="GO:0005615">
    <property type="term" value="C:extracellular space"/>
    <property type="evidence" value="ECO:0007669"/>
    <property type="project" value="TreeGrafter"/>
</dbReference>